<sequence>MYDRTVMSRTRSPTDTPLTEADMQAFADGSLPPERAARVRRYLGSRPREAERIAFYRHLNMQMRDVFEGAFAQRVRTPRADRAQTADFRSKARRFFLRRVGVALLGVALLVSSVSGWFFASRVSTEMLDATAVMALMRASGQRSGGAAVVVPNDPHAADLAPLGLKLVDARTRRPNAFARIDILDYRNADGDAVVLVSSWAPFAADKPHWFAQRVGDVRLLMWTTDGKRYVLAGRATTHGLMRAADALTIR</sequence>
<reference evidence="3" key="1">
    <citation type="submission" date="2016-12" db="EMBL/GenBank/DDBJ databases">
        <authorList>
            <person name="Moulin L."/>
        </authorList>
    </citation>
    <scope>NUCLEOTIDE SEQUENCE [LARGE SCALE GENOMIC DNA]</scope>
    <source>
        <strain evidence="3">STM 7183</strain>
    </source>
</reference>
<feature type="compositionally biased region" description="Polar residues" evidence="1">
    <location>
        <begin position="7"/>
        <end position="17"/>
    </location>
</feature>
<evidence type="ECO:0000313" key="3">
    <source>
        <dbReference type="EMBL" id="SIT35237.1"/>
    </source>
</evidence>
<keyword evidence="2" id="KW-1133">Transmembrane helix</keyword>
<keyword evidence="2" id="KW-0472">Membrane</keyword>
<comment type="caution">
    <text evidence="3">The sequence shown here is derived from an EMBL/GenBank/DDBJ whole genome shotgun (WGS) entry which is preliminary data.</text>
</comment>
<evidence type="ECO:0008006" key="5">
    <source>
        <dbReference type="Google" id="ProtNLM"/>
    </source>
</evidence>
<keyword evidence="2" id="KW-0812">Transmembrane</keyword>
<name>A0A1N7RKL8_9BURK</name>
<evidence type="ECO:0000313" key="4">
    <source>
        <dbReference type="Proteomes" id="UP000195569"/>
    </source>
</evidence>
<accession>A0A1N7RKL8</accession>
<dbReference type="Proteomes" id="UP000195569">
    <property type="component" value="Unassembled WGS sequence"/>
</dbReference>
<keyword evidence="4" id="KW-1185">Reference proteome</keyword>
<evidence type="ECO:0000256" key="2">
    <source>
        <dbReference type="SAM" id="Phobius"/>
    </source>
</evidence>
<dbReference type="AlphaFoldDB" id="A0A1N7RKL8"/>
<feature type="region of interest" description="Disordered" evidence="1">
    <location>
        <begin position="1"/>
        <end position="20"/>
    </location>
</feature>
<evidence type="ECO:0000256" key="1">
    <source>
        <dbReference type="SAM" id="MobiDB-lite"/>
    </source>
</evidence>
<dbReference type="EMBL" id="CYGY02000002">
    <property type="protein sequence ID" value="SIT35237.1"/>
    <property type="molecule type" value="Genomic_DNA"/>
</dbReference>
<protein>
    <recommendedName>
        <fullName evidence="5">Transmembrane anti-sigma factor</fullName>
    </recommendedName>
</protein>
<feature type="transmembrane region" description="Helical" evidence="2">
    <location>
        <begin position="100"/>
        <end position="120"/>
    </location>
</feature>
<gene>
    <name evidence="3" type="ORF">BN2476_20091</name>
</gene>
<proteinExistence type="predicted"/>
<organism evidence="3 4">
    <name type="scientific">Paraburkholderia piptadeniae</name>
    <dbReference type="NCBI Taxonomy" id="1701573"/>
    <lineage>
        <taxon>Bacteria</taxon>
        <taxon>Pseudomonadati</taxon>
        <taxon>Pseudomonadota</taxon>
        <taxon>Betaproteobacteria</taxon>
        <taxon>Burkholderiales</taxon>
        <taxon>Burkholderiaceae</taxon>
        <taxon>Paraburkholderia</taxon>
    </lineage>
</organism>